<dbReference type="InterPro" id="IPR036397">
    <property type="entry name" value="RNaseH_sf"/>
</dbReference>
<keyword evidence="3" id="KW-1185">Reference proteome</keyword>
<feature type="non-terminal residue" evidence="2">
    <location>
        <position position="74"/>
    </location>
</feature>
<dbReference type="Gene3D" id="3.30.420.10">
    <property type="entry name" value="Ribonuclease H-like superfamily/Ribonuclease H"/>
    <property type="match status" value="1"/>
</dbReference>
<evidence type="ECO:0000313" key="3">
    <source>
        <dbReference type="Proteomes" id="UP000006514"/>
    </source>
</evidence>
<gene>
    <name evidence="2" type="ORF">AURDEDRAFT_23114</name>
</gene>
<dbReference type="AlphaFoldDB" id="J0WKZ2"/>
<evidence type="ECO:0000313" key="2">
    <source>
        <dbReference type="EMBL" id="EJD32953.1"/>
    </source>
</evidence>
<dbReference type="OrthoDB" id="2142724at2759"/>
<protein>
    <recommendedName>
        <fullName evidence="1">Tc1-like transposase DDE domain-containing protein</fullName>
    </recommendedName>
</protein>
<dbReference type="Pfam" id="PF13358">
    <property type="entry name" value="DDE_3"/>
    <property type="match status" value="1"/>
</dbReference>
<dbReference type="Proteomes" id="UP000006514">
    <property type="component" value="Unassembled WGS sequence"/>
</dbReference>
<dbReference type="GO" id="GO:0003676">
    <property type="term" value="F:nucleic acid binding"/>
    <property type="evidence" value="ECO:0007669"/>
    <property type="project" value="InterPro"/>
</dbReference>
<dbReference type="KEGG" id="adl:AURDEDRAFT_23114"/>
<feature type="domain" description="Tc1-like transposase DDE" evidence="1">
    <location>
        <begin position="5"/>
        <end position="72"/>
    </location>
</feature>
<evidence type="ECO:0000259" key="1">
    <source>
        <dbReference type="Pfam" id="PF13358"/>
    </source>
</evidence>
<accession>J0WKZ2</accession>
<dbReference type="eggNOG" id="ENOG502T32M">
    <property type="taxonomic scope" value="Eukaryota"/>
</dbReference>
<organism evidence="2 3">
    <name type="scientific">Auricularia subglabra (strain TFB-10046 / SS5)</name>
    <name type="common">White-rot fungus</name>
    <name type="synonym">Auricularia delicata (strain TFB10046)</name>
    <dbReference type="NCBI Taxonomy" id="717982"/>
    <lineage>
        <taxon>Eukaryota</taxon>
        <taxon>Fungi</taxon>
        <taxon>Dikarya</taxon>
        <taxon>Basidiomycota</taxon>
        <taxon>Agaricomycotina</taxon>
        <taxon>Agaricomycetes</taxon>
        <taxon>Auriculariales</taxon>
        <taxon>Auriculariaceae</taxon>
        <taxon>Auricularia</taxon>
    </lineage>
</organism>
<dbReference type="PANTHER" id="PTHR46564">
    <property type="entry name" value="TRANSPOSASE"/>
    <property type="match status" value="1"/>
</dbReference>
<sequence length="74" mass="8274">LSNYRYRFSVLPALTVDGLLFSQVHDGAYDGDAFLSFLEGLLPCMNPYPAPRSVLVMDNCNIHHVEGVQELCDE</sequence>
<name>J0WKZ2_AURST</name>
<dbReference type="InterPro" id="IPR038717">
    <property type="entry name" value="Tc1-like_DDE_dom"/>
</dbReference>
<proteinExistence type="predicted"/>
<dbReference type="InParanoid" id="J0WKZ2"/>
<dbReference type="OMA" id="EEMCEER"/>
<dbReference type="EMBL" id="JH688534">
    <property type="protein sequence ID" value="EJD32953.1"/>
    <property type="molecule type" value="Genomic_DNA"/>
</dbReference>
<feature type="non-terminal residue" evidence="2">
    <location>
        <position position="1"/>
    </location>
</feature>
<dbReference type="PANTHER" id="PTHR46564:SF1">
    <property type="entry name" value="TRANSPOSASE"/>
    <property type="match status" value="1"/>
</dbReference>
<reference evidence="3" key="1">
    <citation type="journal article" date="2012" name="Science">
        <title>The Paleozoic origin of enzymatic lignin decomposition reconstructed from 31 fungal genomes.</title>
        <authorList>
            <person name="Floudas D."/>
            <person name="Binder M."/>
            <person name="Riley R."/>
            <person name="Barry K."/>
            <person name="Blanchette R.A."/>
            <person name="Henrissat B."/>
            <person name="Martinez A.T."/>
            <person name="Otillar R."/>
            <person name="Spatafora J.W."/>
            <person name="Yadav J.S."/>
            <person name="Aerts A."/>
            <person name="Benoit I."/>
            <person name="Boyd A."/>
            <person name="Carlson A."/>
            <person name="Copeland A."/>
            <person name="Coutinho P.M."/>
            <person name="de Vries R.P."/>
            <person name="Ferreira P."/>
            <person name="Findley K."/>
            <person name="Foster B."/>
            <person name="Gaskell J."/>
            <person name="Glotzer D."/>
            <person name="Gorecki P."/>
            <person name="Heitman J."/>
            <person name="Hesse C."/>
            <person name="Hori C."/>
            <person name="Igarashi K."/>
            <person name="Jurgens J.A."/>
            <person name="Kallen N."/>
            <person name="Kersten P."/>
            <person name="Kohler A."/>
            <person name="Kuees U."/>
            <person name="Kumar T.K.A."/>
            <person name="Kuo A."/>
            <person name="LaButti K."/>
            <person name="Larrondo L.F."/>
            <person name="Lindquist E."/>
            <person name="Ling A."/>
            <person name="Lombard V."/>
            <person name="Lucas S."/>
            <person name="Lundell T."/>
            <person name="Martin R."/>
            <person name="McLaughlin D.J."/>
            <person name="Morgenstern I."/>
            <person name="Morin E."/>
            <person name="Murat C."/>
            <person name="Nagy L.G."/>
            <person name="Nolan M."/>
            <person name="Ohm R.A."/>
            <person name="Patyshakuliyeva A."/>
            <person name="Rokas A."/>
            <person name="Ruiz-Duenas F.J."/>
            <person name="Sabat G."/>
            <person name="Salamov A."/>
            <person name="Samejima M."/>
            <person name="Schmutz J."/>
            <person name="Slot J.C."/>
            <person name="St John F."/>
            <person name="Stenlid J."/>
            <person name="Sun H."/>
            <person name="Sun S."/>
            <person name="Syed K."/>
            <person name="Tsang A."/>
            <person name="Wiebenga A."/>
            <person name="Young D."/>
            <person name="Pisabarro A."/>
            <person name="Eastwood D.C."/>
            <person name="Martin F."/>
            <person name="Cullen D."/>
            <person name="Grigoriev I.V."/>
            <person name="Hibbett D.S."/>
        </authorList>
    </citation>
    <scope>NUCLEOTIDE SEQUENCE [LARGE SCALE GENOMIC DNA]</scope>
    <source>
        <strain evidence="3">TFB10046</strain>
    </source>
</reference>